<organism evidence="1 2">
    <name type="scientific">Acyrthosiphon pisum</name>
    <name type="common">Pea aphid</name>
    <dbReference type="NCBI Taxonomy" id="7029"/>
    <lineage>
        <taxon>Eukaryota</taxon>
        <taxon>Metazoa</taxon>
        <taxon>Ecdysozoa</taxon>
        <taxon>Arthropoda</taxon>
        <taxon>Hexapoda</taxon>
        <taxon>Insecta</taxon>
        <taxon>Pterygota</taxon>
        <taxon>Neoptera</taxon>
        <taxon>Paraneoptera</taxon>
        <taxon>Hemiptera</taxon>
        <taxon>Sternorrhyncha</taxon>
        <taxon>Aphidomorpha</taxon>
        <taxon>Aphidoidea</taxon>
        <taxon>Aphididae</taxon>
        <taxon>Macrosiphini</taxon>
        <taxon>Acyrthosiphon</taxon>
    </lineage>
</organism>
<name>A0A8R2D3K5_ACYPI</name>
<evidence type="ECO:0000313" key="1">
    <source>
        <dbReference type="EnsemblMetazoa" id="XP_016657924.1"/>
    </source>
</evidence>
<dbReference type="KEGG" id="api:107883066"/>
<reference evidence="2" key="1">
    <citation type="submission" date="2010-06" db="EMBL/GenBank/DDBJ databases">
        <authorList>
            <person name="Jiang H."/>
            <person name="Abraham K."/>
            <person name="Ali S."/>
            <person name="Alsbrooks S.L."/>
            <person name="Anim B.N."/>
            <person name="Anosike U.S."/>
            <person name="Attaway T."/>
            <person name="Bandaranaike D.P."/>
            <person name="Battles P.K."/>
            <person name="Bell S.N."/>
            <person name="Bell A.V."/>
            <person name="Beltran B."/>
            <person name="Bickham C."/>
            <person name="Bustamante Y."/>
            <person name="Caleb T."/>
            <person name="Canada A."/>
            <person name="Cardenas V."/>
            <person name="Carter K."/>
            <person name="Chacko J."/>
            <person name="Chandrabose M.N."/>
            <person name="Chavez D."/>
            <person name="Chavez A."/>
            <person name="Chen L."/>
            <person name="Chu H.-S."/>
            <person name="Claassen K.J."/>
            <person name="Cockrell R."/>
            <person name="Collins M."/>
            <person name="Cooper J.A."/>
            <person name="Cree A."/>
            <person name="Curry S.M."/>
            <person name="Da Y."/>
            <person name="Dao M.D."/>
            <person name="Das B."/>
            <person name="Davila M.-L."/>
            <person name="Davy-Carroll L."/>
            <person name="Denson S."/>
            <person name="Dinh H."/>
            <person name="Ebong V.E."/>
            <person name="Edwards J.R."/>
            <person name="Egan A."/>
            <person name="El-Daye J."/>
            <person name="Escobedo L."/>
            <person name="Fernandez S."/>
            <person name="Fernando P.R."/>
            <person name="Flagg N."/>
            <person name="Forbes L.D."/>
            <person name="Fowler R.G."/>
            <person name="Fu Q."/>
            <person name="Gabisi R.A."/>
            <person name="Ganer J."/>
            <person name="Garbino Pronczuk A."/>
            <person name="Garcia R.M."/>
            <person name="Garner T."/>
            <person name="Garrett T.E."/>
            <person name="Gonzalez D.A."/>
            <person name="Hamid H."/>
            <person name="Hawkins E.S."/>
            <person name="Hirani K."/>
            <person name="Hogues M.E."/>
            <person name="Hollins B."/>
            <person name="Hsiao C.-H."/>
            <person name="Jabil R."/>
            <person name="James M.L."/>
            <person name="Jhangiani S.N."/>
            <person name="Johnson B."/>
            <person name="Johnson Q."/>
            <person name="Joshi V."/>
            <person name="Kalu J.B."/>
            <person name="Kam C."/>
            <person name="Kashfia A."/>
            <person name="Keebler J."/>
            <person name="Kisamo H."/>
            <person name="Kovar C.L."/>
            <person name="Lago L.A."/>
            <person name="Lai C.-Y."/>
            <person name="Laidlaw J."/>
            <person name="Lara F."/>
            <person name="Le T.-K."/>
            <person name="Lee S.L."/>
            <person name="Legall F.H."/>
            <person name="Lemon S.J."/>
            <person name="Lewis L.R."/>
            <person name="Li B."/>
            <person name="Liu Y."/>
            <person name="Liu Y.-S."/>
            <person name="Lopez J."/>
            <person name="Lozado R.J."/>
            <person name="Lu J."/>
            <person name="Madu R.C."/>
            <person name="Maheshwari M."/>
            <person name="Maheshwari R."/>
            <person name="Malloy K."/>
            <person name="Martinez E."/>
            <person name="Mathew T."/>
            <person name="Mercado I.C."/>
            <person name="Mercado C."/>
            <person name="Meyer B."/>
            <person name="Montgomery K."/>
            <person name="Morgan M.B."/>
            <person name="Munidasa M."/>
            <person name="Nazareth L.V."/>
            <person name="Nelson J."/>
            <person name="Ng B.M."/>
            <person name="Nguyen N.B."/>
            <person name="Nguyen P.Q."/>
            <person name="Nguyen T."/>
            <person name="Obregon M."/>
            <person name="Okwuonu G.O."/>
            <person name="Onwere C.G."/>
            <person name="Orozco G."/>
            <person name="Parra A."/>
            <person name="Patel S."/>
            <person name="Patil S."/>
            <person name="Perez A."/>
            <person name="Perez Y."/>
            <person name="Pham C."/>
            <person name="Primus E.L."/>
            <person name="Pu L.-L."/>
            <person name="Puazo M."/>
            <person name="Qin X."/>
            <person name="Quiroz J.B."/>
            <person name="Reese J."/>
            <person name="Richards S."/>
            <person name="Rives C.M."/>
            <person name="Robberts R."/>
            <person name="Ruiz S.J."/>
            <person name="Ruiz M.J."/>
            <person name="Santibanez J."/>
            <person name="Schneider B.W."/>
            <person name="Sisson I."/>
            <person name="Smith M."/>
            <person name="Sodergren E."/>
            <person name="Song X.-Z."/>
            <person name="Song B.B."/>
            <person name="Summersgill H."/>
            <person name="Thelus R."/>
            <person name="Thornton R.D."/>
            <person name="Trejos Z.Y."/>
            <person name="Usmani K."/>
            <person name="Vattathil S."/>
            <person name="Villasana D."/>
            <person name="Walker D.L."/>
            <person name="Wang S."/>
            <person name="Wang K."/>
            <person name="White C.S."/>
            <person name="Williams A.C."/>
            <person name="Williamson J."/>
            <person name="Wilson K."/>
            <person name="Woghiren I.O."/>
            <person name="Woodworth J.R."/>
            <person name="Worley K.C."/>
            <person name="Wright R.A."/>
            <person name="Wu W."/>
            <person name="Young L."/>
            <person name="Zhang L."/>
            <person name="Zhang J."/>
            <person name="Zhu Y."/>
            <person name="Muzny D.M."/>
            <person name="Weinstock G."/>
            <person name="Gibbs R.A."/>
        </authorList>
    </citation>
    <scope>NUCLEOTIDE SEQUENCE [LARGE SCALE GENOMIC DNA]</scope>
    <source>
        <strain evidence="2">LSR1</strain>
    </source>
</reference>
<dbReference type="EnsemblMetazoa" id="XM_016802435.2">
    <property type="protein sequence ID" value="XP_016657924.1"/>
    <property type="gene ID" value="LOC107883066"/>
</dbReference>
<reference evidence="1" key="2">
    <citation type="submission" date="2022-06" db="UniProtKB">
        <authorList>
            <consortium name="EnsemblMetazoa"/>
        </authorList>
    </citation>
    <scope>IDENTIFICATION</scope>
</reference>
<proteinExistence type="predicted"/>
<evidence type="ECO:0000313" key="2">
    <source>
        <dbReference type="Proteomes" id="UP000007819"/>
    </source>
</evidence>
<dbReference type="GeneID" id="107883066"/>
<dbReference type="Proteomes" id="UP000007819">
    <property type="component" value="Chromosome A1"/>
</dbReference>
<accession>A0A8R2D3K5</accession>
<dbReference type="RefSeq" id="XP_016657924.1">
    <property type="nucleotide sequence ID" value="XM_016802435.1"/>
</dbReference>
<dbReference type="AlphaFoldDB" id="A0A8R2D3K5"/>
<protein>
    <submittedName>
        <fullName evidence="1">Uncharacterized protein</fullName>
    </submittedName>
</protein>
<keyword evidence="2" id="KW-1185">Reference proteome</keyword>
<sequence>MKDTYNKNKRNRKLGTGSFSKNKQTQWALAGTLSFMEVCSYERVGLTNFKNEMNNSEEEDSVIQTVEENNSNNVNNFSSVSTTEPTAEQPEIENILETEKTKLLKEKRHSKKIKQNEVSLFDRSYDERQNILNAINKDEKDEVMRIQLMHFLKQ</sequence>
<dbReference type="OrthoDB" id="6619674at2759"/>